<dbReference type="Proteomes" id="UP000092967">
    <property type="component" value="Chromosome"/>
</dbReference>
<dbReference type="CDD" id="cd00146">
    <property type="entry name" value="PKD"/>
    <property type="match status" value="1"/>
</dbReference>
<dbReference type="PROSITE" id="PS51257">
    <property type="entry name" value="PROKAR_LIPOPROTEIN"/>
    <property type="match status" value="1"/>
</dbReference>
<dbReference type="Gene3D" id="2.60.40.10">
    <property type="entry name" value="Immunoglobulins"/>
    <property type="match status" value="1"/>
</dbReference>
<proteinExistence type="predicted"/>
<dbReference type="AlphaFoldDB" id="A0A1B1Y767"/>
<dbReference type="RefSeq" id="WP_068826921.1">
    <property type="nucleotide sequence ID" value="NZ_CP014224.1"/>
</dbReference>
<evidence type="ECO:0000313" key="4">
    <source>
        <dbReference type="Proteomes" id="UP000092967"/>
    </source>
</evidence>
<dbReference type="SUPFAM" id="SSF49299">
    <property type="entry name" value="PKD domain"/>
    <property type="match status" value="1"/>
</dbReference>
<dbReference type="InterPro" id="IPR035986">
    <property type="entry name" value="PKD_dom_sf"/>
</dbReference>
<name>A0A1B1Y767_9FLAO</name>
<dbReference type="OrthoDB" id="1410018at2"/>
<dbReference type="EMBL" id="CP014224">
    <property type="protein sequence ID" value="ANW96610.1"/>
    <property type="molecule type" value="Genomic_DNA"/>
</dbReference>
<dbReference type="InterPro" id="IPR000601">
    <property type="entry name" value="PKD_dom"/>
</dbReference>
<evidence type="ECO:0000256" key="1">
    <source>
        <dbReference type="SAM" id="SignalP"/>
    </source>
</evidence>
<gene>
    <name evidence="3" type="ORF">AXE80_10125</name>
</gene>
<feature type="domain" description="PKD" evidence="2">
    <location>
        <begin position="213"/>
        <end position="252"/>
    </location>
</feature>
<dbReference type="PROSITE" id="PS50093">
    <property type="entry name" value="PKD"/>
    <property type="match status" value="1"/>
</dbReference>
<keyword evidence="1" id="KW-0732">Signal</keyword>
<accession>A0A1B1Y767</accession>
<dbReference type="STRING" id="1790137.AXE80_10125"/>
<dbReference type="Gene3D" id="2.60.120.260">
    <property type="entry name" value="Galactose-binding domain-like"/>
    <property type="match status" value="1"/>
</dbReference>
<sequence>MKKYSLIILLSLMALVGCNVDDYTEPANFSAPLVFTPSIFNINESSIANNIPISIDDFSSLSDISQGVVSRTWVIEDGANFLNSEFTRKDSVNLDRFIDNKLGTSSQTKLVHVLFQKAGETTVTLKNKFEKEVSFLGNDAVQGEDGLWELSTVFKYDVYQRLNAEASVKNEEDGTEVFLTQSQHPSTDDTSNFTTITIEAGSNLTFKDLTTVGRPSDRVWDFDGGQPETSTEEEQVVTYNRIGEYTTNLTVSRAKLGNNTLRYSEQTKAIPVIIKVIPSTKPFTINGNAFAVNDGSSAPGTKQIAFRVNGILEPFTGVENDFSVNVVNGTFNQNFNVVSAQVSSTDETLIELELSEAVLNSDTIKLSYNGTGITAIDARVLNAFTDETVEPLIINYLTSNVNPGFENPATNDLWANADGYRLFIPAGNNASGNNQIANATNPGGGLYLSRSTDRASEGSASMKFDAVLPFESGISFLGLSNVLFQNAEIPAGVYSFKFDLYYEPGTTMGGVFTRIFGSTPDIETMSFNAPGTGQWFTVEREINVGAGGITGNAVFNFRNGGPGNENDGVTGRQTFYIDNFQVVAKENR</sequence>
<reference evidence="3 4" key="1">
    <citation type="submission" date="2016-02" db="EMBL/GenBank/DDBJ databases">
        <authorList>
            <person name="Wen L."/>
            <person name="He K."/>
            <person name="Yang H."/>
        </authorList>
    </citation>
    <scope>NUCLEOTIDE SEQUENCE [LARGE SCALE GENOMIC DNA]</scope>
    <source>
        <strain evidence="3 4">CZ1127</strain>
    </source>
</reference>
<feature type="chain" id="PRO_5008532567" description="PKD domain-containing protein" evidence="1">
    <location>
        <begin position="21"/>
        <end position="588"/>
    </location>
</feature>
<keyword evidence="4" id="KW-1185">Reference proteome</keyword>
<evidence type="ECO:0000313" key="3">
    <source>
        <dbReference type="EMBL" id="ANW96610.1"/>
    </source>
</evidence>
<organism evidence="3 4">
    <name type="scientific">Wenyingzhuangia fucanilytica</name>
    <dbReference type="NCBI Taxonomy" id="1790137"/>
    <lineage>
        <taxon>Bacteria</taxon>
        <taxon>Pseudomonadati</taxon>
        <taxon>Bacteroidota</taxon>
        <taxon>Flavobacteriia</taxon>
        <taxon>Flavobacteriales</taxon>
        <taxon>Flavobacteriaceae</taxon>
        <taxon>Wenyingzhuangia</taxon>
    </lineage>
</organism>
<protein>
    <recommendedName>
        <fullName evidence="2">PKD domain-containing protein</fullName>
    </recommendedName>
</protein>
<evidence type="ECO:0000259" key="2">
    <source>
        <dbReference type="PROSITE" id="PS50093"/>
    </source>
</evidence>
<feature type="signal peptide" evidence="1">
    <location>
        <begin position="1"/>
        <end position="20"/>
    </location>
</feature>
<dbReference type="KEGG" id="wfu:AXE80_10125"/>
<dbReference type="InterPro" id="IPR013783">
    <property type="entry name" value="Ig-like_fold"/>
</dbReference>